<proteinExistence type="predicted"/>
<evidence type="ECO:0000313" key="1">
    <source>
        <dbReference type="EMBL" id="RCS42320.1"/>
    </source>
</evidence>
<organism evidence="1 2">
    <name type="scientific">Bremerella cremea</name>
    <dbReference type="NCBI Taxonomy" id="1031537"/>
    <lineage>
        <taxon>Bacteria</taxon>
        <taxon>Pseudomonadati</taxon>
        <taxon>Planctomycetota</taxon>
        <taxon>Planctomycetia</taxon>
        <taxon>Pirellulales</taxon>
        <taxon>Pirellulaceae</taxon>
        <taxon>Bremerella</taxon>
    </lineage>
</organism>
<dbReference type="EMBL" id="QPEX01000042">
    <property type="protein sequence ID" value="RCS42320.1"/>
    <property type="molecule type" value="Genomic_DNA"/>
</dbReference>
<sequence>MYQLTERRFQKVEHILEDYRNQLILNGCFYAPSFEGEMRSSLNLGYQTLKDIVRDIVKKHSRYRLVALYYMQFMNAPGPVSEFQKYLDAEYSSLGLSRLKEEDRKLFWEKQIDQLRKSSDSYDDGFSDFVEETES</sequence>
<gene>
    <name evidence="1" type="ORF">DTL42_19470</name>
</gene>
<name>A0A368KM91_9BACT</name>
<dbReference type="AlphaFoldDB" id="A0A368KM91"/>
<protein>
    <submittedName>
        <fullName evidence="1">Uncharacterized protein</fullName>
    </submittedName>
</protein>
<comment type="caution">
    <text evidence="1">The sequence shown here is derived from an EMBL/GenBank/DDBJ whole genome shotgun (WGS) entry which is preliminary data.</text>
</comment>
<accession>A0A368KM91</accession>
<evidence type="ECO:0000313" key="2">
    <source>
        <dbReference type="Proteomes" id="UP000253562"/>
    </source>
</evidence>
<reference evidence="1 2" key="1">
    <citation type="submission" date="2018-07" db="EMBL/GenBank/DDBJ databases">
        <title>Comparative genomes isolates from brazilian mangrove.</title>
        <authorList>
            <person name="De Araujo J.E."/>
            <person name="Taketani R.G."/>
            <person name="Silva M.C.P."/>
            <person name="Lourenco M.V."/>
            <person name="Oliveira V.M."/>
            <person name="Andreote F.D."/>
        </authorList>
    </citation>
    <scope>NUCLEOTIDE SEQUENCE [LARGE SCALE GENOMIC DNA]</scope>
    <source>
        <strain evidence="1 2">HEX PRIS-MGV</strain>
    </source>
</reference>
<dbReference type="Proteomes" id="UP000253562">
    <property type="component" value="Unassembled WGS sequence"/>
</dbReference>